<feature type="non-terminal residue" evidence="1">
    <location>
        <position position="1"/>
    </location>
</feature>
<dbReference type="Proteomes" id="UP001206925">
    <property type="component" value="Unassembled WGS sequence"/>
</dbReference>
<accession>A0AAD5GE72</accession>
<comment type="caution">
    <text evidence="1">The sequence shown here is derived from an EMBL/GenBank/DDBJ whole genome shotgun (WGS) entry which is preliminary data.</text>
</comment>
<name>A0AAD5GE72_AMBAR</name>
<gene>
    <name evidence="1" type="ORF">M8C21_030563</name>
</gene>
<protein>
    <submittedName>
        <fullName evidence="1">Uncharacterized protein</fullName>
    </submittedName>
</protein>
<keyword evidence="2" id="KW-1185">Reference proteome</keyword>
<organism evidence="1 2">
    <name type="scientific">Ambrosia artemisiifolia</name>
    <name type="common">Common ragweed</name>
    <dbReference type="NCBI Taxonomy" id="4212"/>
    <lineage>
        <taxon>Eukaryota</taxon>
        <taxon>Viridiplantae</taxon>
        <taxon>Streptophyta</taxon>
        <taxon>Embryophyta</taxon>
        <taxon>Tracheophyta</taxon>
        <taxon>Spermatophyta</taxon>
        <taxon>Magnoliopsida</taxon>
        <taxon>eudicotyledons</taxon>
        <taxon>Gunneridae</taxon>
        <taxon>Pentapetalae</taxon>
        <taxon>asterids</taxon>
        <taxon>campanulids</taxon>
        <taxon>Asterales</taxon>
        <taxon>Asteraceae</taxon>
        <taxon>Asteroideae</taxon>
        <taxon>Heliantheae alliance</taxon>
        <taxon>Heliantheae</taxon>
        <taxon>Ambrosia</taxon>
    </lineage>
</organism>
<evidence type="ECO:0000313" key="2">
    <source>
        <dbReference type="Proteomes" id="UP001206925"/>
    </source>
</evidence>
<reference evidence="1" key="1">
    <citation type="submission" date="2022-06" db="EMBL/GenBank/DDBJ databases">
        <title>Uncovering the hologenomic basis of an extraordinary plant invasion.</title>
        <authorList>
            <person name="Bieker V.C."/>
            <person name="Martin M.D."/>
            <person name="Gilbert T."/>
            <person name="Hodgins K."/>
            <person name="Battlay P."/>
            <person name="Petersen B."/>
            <person name="Wilson J."/>
        </authorList>
    </citation>
    <scope>NUCLEOTIDE SEQUENCE</scope>
    <source>
        <strain evidence="1">AA19_3_7</strain>
        <tissue evidence="1">Leaf</tissue>
    </source>
</reference>
<dbReference type="AlphaFoldDB" id="A0AAD5GE72"/>
<evidence type="ECO:0000313" key="1">
    <source>
        <dbReference type="EMBL" id="KAI7739030.1"/>
    </source>
</evidence>
<dbReference type="EMBL" id="JAMZMK010008687">
    <property type="protein sequence ID" value="KAI7739030.1"/>
    <property type="molecule type" value="Genomic_DNA"/>
</dbReference>
<sequence>ISFLQIFTSLFLGLNLRKQPKSKRGIIHRETSRPSLFPFIILVRFVLKESNIQCKKAAAGALRTLADNQITFLV</sequence>
<proteinExistence type="predicted"/>